<organism evidence="3 4">
    <name type="scientific">Aurantiacibacter marinus</name>
    <dbReference type="NCBI Taxonomy" id="874156"/>
    <lineage>
        <taxon>Bacteria</taxon>
        <taxon>Pseudomonadati</taxon>
        <taxon>Pseudomonadota</taxon>
        <taxon>Alphaproteobacteria</taxon>
        <taxon>Sphingomonadales</taxon>
        <taxon>Erythrobacteraceae</taxon>
        <taxon>Aurantiacibacter</taxon>
    </lineage>
</organism>
<dbReference type="EMBL" id="LBHU01000001">
    <property type="protein sequence ID" value="KLI64479.1"/>
    <property type="molecule type" value="Genomic_DNA"/>
</dbReference>
<name>A0A0H0XQ75_9SPHN</name>
<sequence length="232" mass="25550">MGKKKKSVWRFWIEALLLLALVGTGVFLWWRTHNWSPSRAEFPVQGVAMGAADGPVDISALRTARADFVYLEASSGADGRDDLFGRNLAALADTGIMHGAIHAYDPCIPAERQAANFVTIVPRDPEMLPPAIALDKPASACGDPVVEAALESELTTFINQVEGHAGQPVVLKVSESFEKSYTIASRIERNLWLENDWLQPDYAGRPWTLWTANAQLKNPANGQNMRWVVLQP</sequence>
<dbReference type="STRING" id="874156.GCA_001021555_00785"/>
<dbReference type="Pfam" id="PF01183">
    <property type="entry name" value="Glyco_hydro_25"/>
    <property type="match status" value="1"/>
</dbReference>
<dbReference type="Gene3D" id="3.20.20.80">
    <property type="entry name" value="Glycosidases"/>
    <property type="match status" value="1"/>
</dbReference>
<keyword evidence="2" id="KW-0812">Transmembrane</keyword>
<reference evidence="3 4" key="1">
    <citation type="submission" date="2015-04" db="EMBL/GenBank/DDBJ databases">
        <title>The draft genome sequence of Erythrobacter marinus HWDM-33.</title>
        <authorList>
            <person name="Zhuang L."/>
            <person name="Liu Y."/>
            <person name="Shao Z."/>
        </authorList>
    </citation>
    <scope>NUCLEOTIDE SEQUENCE [LARGE SCALE GENOMIC DNA]</scope>
    <source>
        <strain evidence="3 4">HWDM-33</strain>
    </source>
</reference>
<dbReference type="PATRIC" id="fig|874156.12.peg.515"/>
<proteinExistence type="inferred from homology"/>
<dbReference type="SUPFAM" id="SSF51445">
    <property type="entry name" value="(Trans)glycosidases"/>
    <property type="match status" value="1"/>
</dbReference>
<dbReference type="AlphaFoldDB" id="A0A0H0XQ75"/>
<dbReference type="PROSITE" id="PS51904">
    <property type="entry name" value="GLYCOSYL_HYDROL_F25_2"/>
    <property type="match status" value="1"/>
</dbReference>
<keyword evidence="4" id="KW-1185">Reference proteome</keyword>
<dbReference type="Proteomes" id="UP000053455">
    <property type="component" value="Unassembled WGS sequence"/>
</dbReference>
<dbReference type="GO" id="GO:0009253">
    <property type="term" value="P:peptidoglycan catabolic process"/>
    <property type="evidence" value="ECO:0007669"/>
    <property type="project" value="InterPro"/>
</dbReference>
<dbReference type="InterPro" id="IPR017853">
    <property type="entry name" value="GH"/>
</dbReference>
<keyword evidence="2" id="KW-1133">Transmembrane helix</keyword>
<evidence type="ECO:0000313" key="4">
    <source>
        <dbReference type="Proteomes" id="UP000053455"/>
    </source>
</evidence>
<protein>
    <recommendedName>
        <fullName evidence="5">Lysozyme</fullName>
    </recommendedName>
</protein>
<evidence type="ECO:0000256" key="1">
    <source>
        <dbReference type="ARBA" id="ARBA00010646"/>
    </source>
</evidence>
<comment type="caution">
    <text evidence="3">The sequence shown here is derived from an EMBL/GenBank/DDBJ whole genome shotgun (WGS) entry which is preliminary data.</text>
</comment>
<evidence type="ECO:0000256" key="2">
    <source>
        <dbReference type="SAM" id="Phobius"/>
    </source>
</evidence>
<dbReference type="InterPro" id="IPR002053">
    <property type="entry name" value="Glyco_hydro_25"/>
</dbReference>
<keyword evidence="2" id="KW-0472">Membrane</keyword>
<comment type="similarity">
    <text evidence="1">Belongs to the glycosyl hydrolase 25 family.</text>
</comment>
<evidence type="ECO:0000313" key="3">
    <source>
        <dbReference type="EMBL" id="KLI64479.1"/>
    </source>
</evidence>
<dbReference type="CDD" id="cd00599">
    <property type="entry name" value="GH25_muramidase"/>
    <property type="match status" value="1"/>
</dbReference>
<dbReference type="GO" id="GO:0003796">
    <property type="term" value="F:lysozyme activity"/>
    <property type="evidence" value="ECO:0007669"/>
    <property type="project" value="InterPro"/>
</dbReference>
<evidence type="ECO:0008006" key="5">
    <source>
        <dbReference type="Google" id="ProtNLM"/>
    </source>
</evidence>
<accession>A0A0H0XQ75</accession>
<gene>
    <name evidence="3" type="ORF">AAV99_02475</name>
</gene>
<dbReference type="GO" id="GO:0016998">
    <property type="term" value="P:cell wall macromolecule catabolic process"/>
    <property type="evidence" value="ECO:0007669"/>
    <property type="project" value="InterPro"/>
</dbReference>
<feature type="transmembrane region" description="Helical" evidence="2">
    <location>
        <begin position="12"/>
        <end position="30"/>
    </location>
</feature>
<dbReference type="OrthoDB" id="9798192at2"/>
<dbReference type="RefSeq" id="WP_047092343.1">
    <property type="nucleotide sequence ID" value="NZ_LBHU01000001.1"/>
</dbReference>